<proteinExistence type="predicted"/>
<dbReference type="AlphaFoldDB" id="A0A1I6K7A1"/>
<dbReference type="RefSeq" id="WP_131819206.1">
    <property type="nucleotide sequence ID" value="NZ_FOZG01000001.1"/>
</dbReference>
<feature type="compositionally biased region" description="Gly residues" evidence="1">
    <location>
        <begin position="38"/>
        <end position="51"/>
    </location>
</feature>
<feature type="region of interest" description="Disordered" evidence="1">
    <location>
        <begin position="23"/>
        <end position="137"/>
    </location>
</feature>
<feature type="signal peptide" evidence="2">
    <location>
        <begin position="1"/>
        <end position="18"/>
    </location>
</feature>
<feature type="compositionally biased region" description="Low complexity" evidence="1">
    <location>
        <begin position="113"/>
        <end position="137"/>
    </location>
</feature>
<evidence type="ECO:0000256" key="2">
    <source>
        <dbReference type="SAM" id="SignalP"/>
    </source>
</evidence>
<dbReference type="STRING" id="1166337.SAMN05192580_1402"/>
<dbReference type="EMBL" id="FOZG01000001">
    <property type="protein sequence ID" value="SFR87066.1"/>
    <property type="molecule type" value="Genomic_DNA"/>
</dbReference>
<keyword evidence="2" id="KW-0732">Signal</keyword>
<reference evidence="3 4" key="1">
    <citation type="submission" date="2016-10" db="EMBL/GenBank/DDBJ databases">
        <authorList>
            <person name="de Groot N.N."/>
        </authorList>
    </citation>
    <scope>NUCLEOTIDE SEQUENCE [LARGE SCALE GENOMIC DNA]</scope>
    <source>
        <strain evidence="3 4">S5-249</strain>
    </source>
</reference>
<dbReference type="Proteomes" id="UP000198824">
    <property type="component" value="Unassembled WGS sequence"/>
</dbReference>
<gene>
    <name evidence="3" type="ORF">SAMN05192580_1402</name>
</gene>
<protein>
    <submittedName>
        <fullName evidence="3">Uncharacterized protein</fullName>
    </submittedName>
</protein>
<accession>A0A1I6K7A1</accession>
<evidence type="ECO:0000313" key="3">
    <source>
        <dbReference type="EMBL" id="SFR87066.1"/>
    </source>
</evidence>
<feature type="chain" id="PRO_5011448041" evidence="2">
    <location>
        <begin position="19"/>
        <end position="137"/>
    </location>
</feature>
<name>A0A1I6K7A1_9SPHN</name>
<organism evidence="3 4">
    <name type="scientific">Sphingomonas jatrophae</name>
    <dbReference type="NCBI Taxonomy" id="1166337"/>
    <lineage>
        <taxon>Bacteria</taxon>
        <taxon>Pseudomonadati</taxon>
        <taxon>Pseudomonadota</taxon>
        <taxon>Alphaproteobacteria</taxon>
        <taxon>Sphingomonadales</taxon>
        <taxon>Sphingomonadaceae</taxon>
        <taxon>Sphingomonas</taxon>
    </lineage>
</organism>
<evidence type="ECO:0000256" key="1">
    <source>
        <dbReference type="SAM" id="MobiDB-lite"/>
    </source>
</evidence>
<evidence type="ECO:0000313" key="4">
    <source>
        <dbReference type="Proteomes" id="UP000198824"/>
    </source>
</evidence>
<keyword evidence="4" id="KW-1185">Reference proteome</keyword>
<sequence length="137" mass="12786">MHRLATLPLLIMSAAAGAQSLGTTGGTSMGAAASLPGTAGGAGGSLSGGTMLGRPPSPLGTTSTLGQRIDRAAGLGTSRASGGVSLPSTLRPETRVSGGAGGVLASDSALNDAGRPAGAPLGTTPTGPASATTPRPN</sequence>